<dbReference type="RefSeq" id="WP_073328723.1">
    <property type="nucleotide sequence ID" value="NZ_FQTT01000009.1"/>
</dbReference>
<dbReference type="InterPro" id="IPR013815">
    <property type="entry name" value="ATP_grasp_subdomain_1"/>
</dbReference>
<evidence type="ECO:0000256" key="1">
    <source>
        <dbReference type="SAM" id="MobiDB-lite"/>
    </source>
</evidence>
<feature type="domain" description="Pyruvate phosphate dikinase AMP/ATP-binding" evidence="3">
    <location>
        <begin position="15"/>
        <end position="288"/>
    </location>
</feature>
<dbReference type="SUPFAM" id="SSF56059">
    <property type="entry name" value="Glutathione synthetase ATP-binding domain-like"/>
    <property type="match status" value="1"/>
</dbReference>
<feature type="domain" description="PEP-utilising enzyme mobile" evidence="2">
    <location>
        <begin position="746"/>
        <end position="815"/>
    </location>
</feature>
<evidence type="ECO:0000259" key="3">
    <source>
        <dbReference type="Pfam" id="PF01326"/>
    </source>
</evidence>
<dbReference type="InterPro" id="IPR002192">
    <property type="entry name" value="PPDK_AMP/ATP-bd"/>
</dbReference>
<evidence type="ECO:0000313" key="5">
    <source>
        <dbReference type="Proteomes" id="UP000184291"/>
    </source>
</evidence>
<dbReference type="Gene3D" id="3.50.30.10">
    <property type="entry name" value="Phosphohistidine domain"/>
    <property type="match status" value="1"/>
</dbReference>
<protein>
    <recommendedName>
        <fullName evidence="6">Pyruvate phosphate dikinase pep/pyruvate-binding</fullName>
    </recommendedName>
</protein>
<reference evidence="5" key="1">
    <citation type="submission" date="2016-09" db="EMBL/GenBank/DDBJ databases">
        <authorList>
            <person name="Strepis N."/>
        </authorList>
    </citation>
    <scope>NUCLEOTIDE SEQUENCE [LARGE SCALE GENOMIC DNA]</scope>
</reference>
<dbReference type="InterPro" id="IPR008279">
    <property type="entry name" value="PEP-util_enz_mobile_dom"/>
</dbReference>
<dbReference type="OrthoDB" id="9765468at2"/>
<dbReference type="STRING" id="1892869.ACGLYG10_1082"/>
<dbReference type="AlphaFoldDB" id="A0A1M4RY44"/>
<dbReference type="GO" id="GO:0005524">
    <property type="term" value="F:ATP binding"/>
    <property type="evidence" value="ECO:0007669"/>
    <property type="project" value="InterPro"/>
</dbReference>
<keyword evidence="5" id="KW-1185">Reference proteome</keyword>
<dbReference type="Pfam" id="PF00391">
    <property type="entry name" value="PEP-utilizers"/>
    <property type="match status" value="1"/>
</dbReference>
<dbReference type="Gene3D" id="3.30.470.20">
    <property type="entry name" value="ATP-grasp fold, B domain"/>
    <property type="match status" value="1"/>
</dbReference>
<dbReference type="EMBL" id="FQTT01000009">
    <property type="protein sequence ID" value="SHE24872.1"/>
    <property type="molecule type" value="Genomic_DNA"/>
</dbReference>
<dbReference type="SUPFAM" id="SSF52009">
    <property type="entry name" value="Phosphohistidine domain"/>
    <property type="match status" value="1"/>
</dbReference>
<gene>
    <name evidence="4" type="ORF">ACGLYG10_1082</name>
</gene>
<sequence length="842" mass="90048">MILWLDDAEASDRSLTGGKGASLAQCRQLGLPVPDGFCITTRAFLAASRSGAVDGQTNGTHPLPLPPGFESALLDAYDRLGRPAVAVRSSGADEDGRETSLAGQHDTVLGVSGAAALLDAVRTCWASAFNERAAEYRRRREITEAAPIAVVVQRMVDPAVSGVLFTRDPLSAAADAAVVSASYGLGESVVSGHVVPDVFKLSASPPRTLSRTMGSKETRMDLGPRGVVTTQVPSAERNRLCLDDDQLLRLLDIGMRLEEYYGCAQDVEWALCDGEVVLLQARPVTAFAGRAGSAAPPAGPRSMRARAEELIRADVAEHLPCPYPLDLSAAHRLVEAVGALLSRAGFNPPAPEALLQGDADGVIRLHASLPPQSLWGLTRLPAVVGRSLRHDPGCWPQEEAAIRRRLGRLTRCIDRRAEADSATLLRLLDQAVDAAAHVLHDRYRNYLVPLAVNRAVTMRLAAMAGLGDGVQEEDLYRDLSYATAAANAGISRLGERMRSLGLERRLLQDGPRPFLNGLDATPAGRKLLAELHQFLDDYGARAGSPYLAFSARSWRECPEDLIGLIAVQLRGMNASARERTENEPPSRPAVMQDVTARLSAPLRGCWHRSVARQRALHVGREGTLYLIEEFFLQARRVMAEIAGRLVAGGVLEEAEDVVLLYDAEVRRALTRPAEVGLTSLITRRKNARARARETWLRSCGATDAAEPADYRPAEGLALRGFPSAAGRVRGRARVILEPRDFGRLHAGEVLVCPFTDPSWTPLFSLAAGVVADAGGPLSHAAIIAREYGIPTVLGATGATARISDGELIEVDGSVGVVTRMSATPEPSIPQPAPAEGANGNLG</sequence>
<feature type="region of interest" description="Disordered" evidence="1">
    <location>
        <begin position="821"/>
        <end position="842"/>
    </location>
</feature>
<dbReference type="GO" id="GO:0016301">
    <property type="term" value="F:kinase activity"/>
    <property type="evidence" value="ECO:0007669"/>
    <property type="project" value="InterPro"/>
</dbReference>
<dbReference type="PANTHER" id="PTHR43615">
    <property type="entry name" value="PHOSPHOENOLPYRUVATE SYNTHASE-RELATED"/>
    <property type="match status" value="1"/>
</dbReference>
<dbReference type="Pfam" id="PF01326">
    <property type="entry name" value="PPDK_N"/>
    <property type="match status" value="1"/>
</dbReference>
<accession>A0A1M4RY44</accession>
<dbReference type="InterPro" id="IPR051549">
    <property type="entry name" value="PEP_Utilizing_Enz"/>
</dbReference>
<dbReference type="PANTHER" id="PTHR43615:SF1">
    <property type="entry name" value="PPDK_N DOMAIN-CONTAINING PROTEIN"/>
    <property type="match status" value="1"/>
</dbReference>
<name>A0A1M4RY44_9ACTO</name>
<dbReference type="Gene3D" id="3.30.1490.20">
    <property type="entry name" value="ATP-grasp fold, A domain"/>
    <property type="match status" value="1"/>
</dbReference>
<evidence type="ECO:0000259" key="2">
    <source>
        <dbReference type="Pfam" id="PF00391"/>
    </source>
</evidence>
<organism evidence="4 5">
    <name type="scientific">Actinomyces glycerinitolerans</name>
    <dbReference type="NCBI Taxonomy" id="1892869"/>
    <lineage>
        <taxon>Bacteria</taxon>
        <taxon>Bacillati</taxon>
        <taxon>Actinomycetota</taxon>
        <taxon>Actinomycetes</taxon>
        <taxon>Actinomycetales</taxon>
        <taxon>Actinomycetaceae</taxon>
        <taxon>Actinomyces</taxon>
    </lineage>
</organism>
<proteinExistence type="predicted"/>
<dbReference type="InterPro" id="IPR036637">
    <property type="entry name" value="Phosphohistidine_dom_sf"/>
</dbReference>
<evidence type="ECO:0000313" key="4">
    <source>
        <dbReference type="EMBL" id="SHE24872.1"/>
    </source>
</evidence>
<dbReference type="Proteomes" id="UP000184291">
    <property type="component" value="Unassembled WGS sequence"/>
</dbReference>
<evidence type="ECO:0008006" key="6">
    <source>
        <dbReference type="Google" id="ProtNLM"/>
    </source>
</evidence>